<gene>
    <name evidence="1" type="ORF">HYPSUDRAFT_208370</name>
</gene>
<name>A0A0D2LVI2_HYPSF</name>
<sequence length="68" mass="7636">MANLKECLAWKIGLVSLTCNVWQAGNQDAYFAITGHWSKEVSPDKWKKHSTLFGFTQMNTSHDGVHLG</sequence>
<accession>A0A0D2LVI2</accession>
<proteinExistence type="predicted"/>
<protein>
    <submittedName>
        <fullName evidence="1">Uncharacterized protein</fullName>
    </submittedName>
</protein>
<dbReference type="STRING" id="945553.A0A0D2LVI2"/>
<evidence type="ECO:0000313" key="1">
    <source>
        <dbReference type="EMBL" id="KJA14863.1"/>
    </source>
</evidence>
<reference evidence="2" key="1">
    <citation type="submission" date="2014-04" db="EMBL/GenBank/DDBJ databases">
        <title>Evolutionary Origins and Diversification of the Mycorrhizal Mutualists.</title>
        <authorList>
            <consortium name="DOE Joint Genome Institute"/>
            <consortium name="Mycorrhizal Genomics Consortium"/>
            <person name="Kohler A."/>
            <person name="Kuo A."/>
            <person name="Nagy L.G."/>
            <person name="Floudas D."/>
            <person name="Copeland A."/>
            <person name="Barry K.W."/>
            <person name="Cichocki N."/>
            <person name="Veneault-Fourrey C."/>
            <person name="LaButti K."/>
            <person name="Lindquist E.A."/>
            <person name="Lipzen A."/>
            <person name="Lundell T."/>
            <person name="Morin E."/>
            <person name="Murat C."/>
            <person name="Riley R."/>
            <person name="Ohm R."/>
            <person name="Sun H."/>
            <person name="Tunlid A."/>
            <person name="Henrissat B."/>
            <person name="Grigoriev I.V."/>
            <person name="Hibbett D.S."/>
            <person name="Martin F."/>
        </authorList>
    </citation>
    <scope>NUCLEOTIDE SEQUENCE [LARGE SCALE GENOMIC DNA]</scope>
    <source>
        <strain evidence="2">FD-334 SS-4</strain>
    </source>
</reference>
<evidence type="ECO:0000313" key="2">
    <source>
        <dbReference type="Proteomes" id="UP000054270"/>
    </source>
</evidence>
<dbReference type="Proteomes" id="UP000054270">
    <property type="component" value="Unassembled WGS sequence"/>
</dbReference>
<keyword evidence="2" id="KW-1185">Reference proteome</keyword>
<dbReference type="AlphaFoldDB" id="A0A0D2LVI2"/>
<organism evidence="1 2">
    <name type="scientific">Hypholoma sublateritium (strain FD-334 SS-4)</name>
    <dbReference type="NCBI Taxonomy" id="945553"/>
    <lineage>
        <taxon>Eukaryota</taxon>
        <taxon>Fungi</taxon>
        <taxon>Dikarya</taxon>
        <taxon>Basidiomycota</taxon>
        <taxon>Agaricomycotina</taxon>
        <taxon>Agaricomycetes</taxon>
        <taxon>Agaricomycetidae</taxon>
        <taxon>Agaricales</taxon>
        <taxon>Agaricineae</taxon>
        <taxon>Strophariaceae</taxon>
        <taxon>Hypholoma</taxon>
    </lineage>
</organism>
<dbReference type="EMBL" id="KN817663">
    <property type="protein sequence ID" value="KJA14863.1"/>
    <property type="molecule type" value="Genomic_DNA"/>
</dbReference>
<dbReference type="OrthoDB" id="3256444at2759"/>